<accession>A0A4P8HTI4</accession>
<feature type="transmembrane region" description="Helical" evidence="1">
    <location>
        <begin position="71"/>
        <end position="91"/>
    </location>
</feature>
<dbReference type="Proteomes" id="UP000584325">
    <property type="component" value="Unassembled WGS sequence"/>
</dbReference>
<sequence>MSDFYRYFKENMDALGLPAPESLYGTLQTAVASAAVLLGQLDKFGRKVTVRDLIVAGTRLEKLTVVGALSAAFYVGAVIGSIAVATGRVLGRGTSLADVMMLAHQNHLDRPWLRSSLQRWPGTYKNAPGRNMYRQAAAQR</sequence>
<dbReference type="EMBL" id="CP040017">
    <property type="protein sequence ID" value="QCP11830.1"/>
    <property type="molecule type" value="Genomic_DNA"/>
</dbReference>
<evidence type="ECO:0000313" key="4">
    <source>
        <dbReference type="Proteomes" id="UP000298763"/>
    </source>
</evidence>
<organism evidence="2 5">
    <name type="scientific">Pseudoduganella umbonata</name>
    <dbReference type="NCBI Taxonomy" id="864828"/>
    <lineage>
        <taxon>Bacteria</taxon>
        <taxon>Pseudomonadati</taxon>
        <taxon>Pseudomonadota</taxon>
        <taxon>Betaproteobacteria</taxon>
        <taxon>Burkholderiales</taxon>
        <taxon>Oxalobacteraceae</taxon>
        <taxon>Telluria group</taxon>
        <taxon>Pseudoduganella</taxon>
    </lineage>
</organism>
<reference evidence="2 5" key="2">
    <citation type="submission" date="2020-08" db="EMBL/GenBank/DDBJ databases">
        <title>Genomic Encyclopedia of Type Strains, Phase III (KMG-III): the genomes of soil and plant-associated and newly described type strains.</title>
        <authorList>
            <person name="Whitman W."/>
        </authorList>
    </citation>
    <scope>NUCLEOTIDE SEQUENCE [LARGE SCALE GENOMIC DNA]</scope>
    <source>
        <strain evidence="2 5">CECT 7753</strain>
    </source>
</reference>
<evidence type="ECO:0000256" key="1">
    <source>
        <dbReference type="SAM" id="Phobius"/>
    </source>
</evidence>
<name>A0A4P8HTI4_9BURK</name>
<protein>
    <submittedName>
        <fullName evidence="2">ABC-type dipeptide/oligopeptide/nickel transport system permease subunit</fullName>
    </submittedName>
</protein>
<dbReference type="Proteomes" id="UP000298763">
    <property type="component" value="Chromosome"/>
</dbReference>
<evidence type="ECO:0000313" key="3">
    <source>
        <dbReference type="EMBL" id="QCP11830.1"/>
    </source>
</evidence>
<dbReference type="AlphaFoldDB" id="A0A4P8HTI4"/>
<dbReference type="RefSeq" id="WP_137314674.1">
    <property type="nucleotide sequence ID" value="NZ_CP040017.1"/>
</dbReference>
<proteinExistence type="predicted"/>
<evidence type="ECO:0000313" key="2">
    <source>
        <dbReference type="EMBL" id="MBB3220688.1"/>
    </source>
</evidence>
<reference evidence="3 4" key="1">
    <citation type="submission" date="2019-05" db="EMBL/GenBank/DDBJ databases">
        <title>Draft Genome Sequences of Six Type Strains of the Genus Massilia.</title>
        <authorList>
            <person name="Miess H."/>
            <person name="Frediansyhah A."/>
            <person name="Gross H."/>
        </authorList>
    </citation>
    <scope>NUCLEOTIDE SEQUENCE [LARGE SCALE GENOMIC DNA]</scope>
    <source>
        <strain evidence="3 4">DSMZ 26121</strain>
    </source>
</reference>
<gene>
    <name evidence="3" type="ORF">FCL38_16430</name>
    <name evidence="2" type="ORF">FHS02_001487</name>
</gene>
<keyword evidence="1" id="KW-1133">Transmembrane helix</keyword>
<evidence type="ECO:0000313" key="5">
    <source>
        <dbReference type="Proteomes" id="UP000584325"/>
    </source>
</evidence>
<keyword evidence="4" id="KW-1185">Reference proteome</keyword>
<dbReference type="OrthoDB" id="6889661at2"/>
<keyword evidence="1" id="KW-0472">Membrane</keyword>
<keyword evidence="1" id="KW-0812">Transmembrane</keyword>
<dbReference type="EMBL" id="JACHXS010000002">
    <property type="protein sequence ID" value="MBB3220688.1"/>
    <property type="molecule type" value="Genomic_DNA"/>
</dbReference>